<gene>
    <name evidence="2" type="ORF">IAB44_12400</name>
</gene>
<reference evidence="2" key="2">
    <citation type="journal article" date="2021" name="PeerJ">
        <title>Extensive microbial diversity within the chicken gut microbiome revealed by metagenomics and culture.</title>
        <authorList>
            <person name="Gilroy R."/>
            <person name="Ravi A."/>
            <person name="Getino M."/>
            <person name="Pursley I."/>
            <person name="Horton D.L."/>
            <person name="Alikhan N.F."/>
            <person name="Baker D."/>
            <person name="Gharbi K."/>
            <person name="Hall N."/>
            <person name="Watson M."/>
            <person name="Adriaenssens E.M."/>
            <person name="Foster-Nyarko E."/>
            <person name="Jarju S."/>
            <person name="Secka A."/>
            <person name="Antonio M."/>
            <person name="Oren A."/>
            <person name="Chaudhuri R.R."/>
            <person name="La Ragione R."/>
            <person name="Hildebrand F."/>
            <person name="Pallen M.J."/>
        </authorList>
    </citation>
    <scope>NUCLEOTIDE SEQUENCE</scope>
    <source>
        <strain evidence="2">CHK190-19873</strain>
    </source>
</reference>
<evidence type="ECO:0000313" key="3">
    <source>
        <dbReference type="Proteomes" id="UP000823935"/>
    </source>
</evidence>
<comment type="caution">
    <text evidence="2">The sequence shown here is derived from an EMBL/GenBank/DDBJ whole genome shotgun (WGS) entry which is preliminary data.</text>
</comment>
<accession>A0A9D1JKK0</accession>
<reference evidence="2" key="1">
    <citation type="submission" date="2020-10" db="EMBL/GenBank/DDBJ databases">
        <authorList>
            <person name="Gilroy R."/>
        </authorList>
    </citation>
    <scope>NUCLEOTIDE SEQUENCE</scope>
    <source>
        <strain evidence="2">CHK190-19873</strain>
    </source>
</reference>
<sequence length="164" mass="18338">MHEESTPPVTELDRIAGGVQLQILKALIPFMPSGSQRALAVMIKFMELKNVLSYYSRTPAMEACQAAPPMDFSTVLESIRGYLPADRQEALDQALSMMQTMELMKELQNAPGQEDFMNAMFGAFQAQDPEGEPNAPTGSKEGAHPERRRDDRRELDEQSEPEAY</sequence>
<feature type="region of interest" description="Disordered" evidence="1">
    <location>
        <begin position="124"/>
        <end position="164"/>
    </location>
</feature>
<dbReference type="AlphaFoldDB" id="A0A9D1JKK0"/>
<evidence type="ECO:0000256" key="1">
    <source>
        <dbReference type="SAM" id="MobiDB-lite"/>
    </source>
</evidence>
<proteinExistence type="predicted"/>
<dbReference type="EMBL" id="DVIQ01000075">
    <property type="protein sequence ID" value="HIS32326.1"/>
    <property type="molecule type" value="Genomic_DNA"/>
</dbReference>
<feature type="compositionally biased region" description="Basic and acidic residues" evidence="1">
    <location>
        <begin position="141"/>
        <end position="156"/>
    </location>
</feature>
<organism evidence="2 3">
    <name type="scientific">Candidatus Limivivens intestinipullorum</name>
    <dbReference type="NCBI Taxonomy" id="2840858"/>
    <lineage>
        <taxon>Bacteria</taxon>
        <taxon>Bacillati</taxon>
        <taxon>Bacillota</taxon>
        <taxon>Clostridia</taxon>
        <taxon>Lachnospirales</taxon>
        <taxon>Lachnospiraceae</taxon>
        <taxon>Lachnospiraceae incertae sedis</taxon>
        <taxon>Candidatus Limivivens</taxon>
    </lineage>
</organism>
<evidence type="ECO:0000313" key="2">
    <source>
        <dbReference type="EMBL" id="HIS32326.1"/>
    </source>
</evidence>
<dbReference type="Proteomes" id="UP000823935">
    <property type="component" value="Unassembled WGS sequence"/>
</dbReference>
<protein>
    <submittedName>
        <fullName evidence="2">Uncharacterized protein</fullName>
    </submittedName>
</protein>
<name>A0A9D1JKK0_9FIRM</name>